<keyword evidence="2" id="KW-1185">Reference proteome</keyword>
<dbReference type="WormBase" id="SRAE_X000179800">
    <property type="protein sequence ID" value="SRP09530"/>
    <property type="gene ID" value="WBGene00267375"/>
</dbReference>
<dbReference type="CTD" id="36384869"/>
<reference evidence="1" key="1">
    <citation type="submission" date="2014-09" db="EMBL/GenBank/DDBJ databases">
        <authorList>
            <person name="Aslett A.Martin."/>
        </authorList>
    </citation>
    <scope>NUCLEOTIDE SEQUENCE</scope>
    <source>
        <strain evidence="1">ED321 Heterogonic</strain>
    </source>
</reference>
<dbReference type="AlphaFoldDB" id="A0A090KXU2"/>
<accession>A0A090KXU2</accession>
<evidence type="ECO:0000313" key="1">
    <source>
        <dbReference type="EMBL" id="CEF60058.1"/>
    </source>
</evidence>
<reference evidence="2" key="2">
    <citation type="submission" date="2014-09" db="EMBL/GenBank/DDBJ databases">
        <authorList>
            <person name="Martin A.A."/>
        </authorList>
    </citation>
    <scope>NUCLEOTIDE SEQUENCE</scope>
    <source>
        <strain evidence="2">ED321</strain>
    </source>
</reference>
<dbReference type="WBParaSite" id="SRAE_X000179800.1">
    <property type="protein sequence ID" value="SRAE_X000179800.1"/>
    <property type="gene ID" value="WBGene00267375"/>
</dbReference>
<evidence type="ECO:0000313" key="2">
    <source>
        <dbReference type="Proteomes" id="UP000035682"/>
    </source>
</evidence>
<dbReference type="RefSeq" id="XP_024499268.1">
    <property type="nucleotide sequence ID" value="XM_024653041.1"/>
</dbReference>
<evidence type="ECO:0000313" key="3">
    <source>
        <dbReference type="WBParaSite" id="SRAE_X000179800.1"/>
    </source>
</evidence>
<proteinExistence type="predicted"/>
<protein>
    <submittedName>
        <fullName evidence="1 3">Uncharacterized protein</fullName>
    </submittedName>
</protein>
<evidence type="ECO:0000313" key="4">
    <source>
        <dbReference type="WormBase" id="SRAE_X000179800"/>
    </source>
</evidence>
<organism evidence="1">
    <name type="scientific">Strongyloides ratti</name>
    <name type="common">Parasitic roundworm</name>
    <dbReference type="NCBI Taxonomy" id="34506"/>
    <lineage>
        <taxon>Eukaryota</taxon>
        <taxon>Metazoa</taxon>
        <taxon>Ecdysozoa</taxon>
        <taxon>Nematoda</taxon>
        <taxon>Chromadorea</taxon>
        <taxon>Rhabditida</taxon>
        <taxon>Tylenchina</taxon>
        <taxon>Panagrolaimomorpha</taxon>
        <taxon>Strongyloidoidea</taxon>
        <taxon>Strongyloididae</taxon>
        <taxon>Strongyloides</taxon>
    </lineage>
</organism>
<sequence length="177" mass="20830">MERGYEFLRNVTNTIGNKIFQHLCYENNKKTIDIEKSSTLEEKVRTFLKRSDVTCKSKDEFGAYEVEICETVEEDEIYSDHFIKDKCYNFMPIITKKRELLFADNDNYLHHYSESRKCNNMVNENLLVYSTNKNNNDIQLKSGNVLLNVEKNIKKHCKAVPNNSTIIEELRKLETNA</sequence>
<dbReference type="GeneID" id="36384869"/>
<dbReference type="Proteomes" id="UP000035682">
    <property type="component" value="Unplaced"/>
</dbReference>
<dbReference type="EMBL" id="LN609396">
    <property type="protein sequence ID" value="CEF60058.1"/>
    <property type="molecule type" value="Genomic_DNA"/>
</dbReference>
<name>A0A090KXU2_STRRB</name>
<reference evidence="3" key="3">
    <citation type="submission" date="2020-12" db="UniProtKB">
        <authorList>
            <consortium name="WormBaseParasite"/>
        </authorList>
    </citation>
    <scope>IDENTIFICATION</scope>
</reference>
<gene>
    <name evidence="1 3 4" type="ORF">SRAE_X000179800</name>
</gene>